<gene>
    <name evidence="10" type="primary">srp54</name>
    <name evidence="14" type="ordered locus">FFONT_1115</name>
</gene>
<organism evidence="14 15">
    <name type="scientific">Fervidicoccus fontis (strain DSM 19380 / JCM 18336 / VKM B-2539 / Kam940)</name>
    <dbReference type="NCBI Taxonomy" id="1163730"/>
    <lineage>
        <taxon>Archaea</taxon>
        <taxon>Thermoproteota</taxon>
        <taxon>Thermoprotei</taxon>
        <taxon>Fervidicoccales</taxon>
        <taxon>Fervidicoccaceae</taxon>
        <taxon>Fervidicoccus</taxon>
    </lineage>
</organism>
<evidence type="ECO:0000256" key="6">
    <source>
        <dbReference type="ARBA" id="ARBA00023134"/>
    </source>
</evidence>
<dbReference type="PANTHER" id="PTHR11564:SF5">
    <property type="entry name" value="SIGNAL RECOGNITION PARTICLE SUBUNIT SRP54"/>
    <property type="match status" value="1"/>
</dbReference>
<dbReference type="InterPro" id="IPR000897">
    <property type="entry name" value="SRP54_GTPase_dom"/>
</dbReference>
<dbReference type="GO" id="GO:0008312">
    <property type="term" value="F:7S RNA binding"/>
    <property type="evidence" value="ECO:0007669"/>
    <property type="project" value="UniProtKB-UniRule"/>
</dbReference>
<feature type="domain" description="SRP54-type proteins GTP-binding" evidence="12">
    <location>
        <begin position="99"/>
        <end position="296"/>
    </location>
</feature>
<dbReference type="Gene3D" id="1.20.120.140">
    <property type="entry name" value="Signal recognition particle SRP54, nucleotide-binding domain"/>
    <property type="match status" value="1"/>
</dbReference>
<dbReference type="Gene3D" id="1.10.260.30">
    <property type="entry name" value="Signal recognition particle, SRP54 subunit, M-domain"/>
    <property type="match status" value="1"/>
</dbReference>
<dbReference type="FunFam" id="3.40.50.300:FF:000022">
    <property type="entry name" value="Signal recognition particle 54 kDa subunit"/>
    <property type="match status" value="1"/>
</dbReference>
<dbReference type="Proteomes" id="UP000007391">
    <property type="component" value="Chromosome"/>
</dbReference>
<dbReference type="InterPro" id="IPR027417">
    <property type="entry name" value="P-loop_NTPase"/>
</dbReference>
<reference evidence="15" key="1">
    <citation type="submission" date="2012-03" db="EMBL/GenBank/DDBJ databases">
        <title>Fervidicoccus fontis complete genome analysis confirms its distinct phylogenetic position and predicts its environmental function.</title>
        <authorList>
            <person name="Lebedinsky A.V."/>
            <person name="Mardanov A.V."/>
            <person name="Gumerov V.M."/>
            <person name="Beletsky A.V."/>
            <person name="Kublanov I.V."/>
            <person name="Perevalova A.A."/>
            <person name="Bonch-Osmolovskaya E.A."/>
            <person name="Ravin N.V."/>
            <person name="Skryabin K.G."/>
        </authorList>
    </citation>
    <scope>NUCLEOTIDE SEQUENCE [LARGE SCALE GENOMIC DNA]</scope>
    <source>
        <strain evidence="15">DSM 19380 / VKM B-2539 / Kam940</strain>
    </source>
</reference>
<comment type="catalytic activity">
    <reaction evidence="10">
        <text>GTP + H2O = GDP + phosphate + H(+)</text>
        <dbReference type="Rhea" id="RHEA:19669"/>
        <dbReference type="ChEBI" id="CHEBI:15377"/>
        <dbReference type="ChEBI" id="CHEBI:15378"/>
        <dbReference type="ChEBI" id="CHEBI:37565"/>
        <dbReference type="ChEBI" id="CHEBI:43474"/>
        <dbReference type="ChEBI" id="CHEBI:58189"/>
        <dbReference type="EC" id="3.6.5.4"/>
    </reaction>
</comment>
<keyword evidence="5 10" id="KW-0694">RNA-binding</keyword>
<evidence type="ECO:0000313" key="14">
    <source>
        <dbReference type="EMBL" id="AFH43103.1"/>
    </source>
</evidence>
<dbReference type="GO" id="GO:0048500">
    <property type="term" value="C:signal recognition particle"/>
    <property type="evidence" value="ECO:0007669"/>
    <property type="project" value="UniProtKB-UniRule"/>
</dbReference>
<dbReference type="HAMAP" id="MF_00306">
    <property type="entry name" value="SRP54"/>
    <property type="match status" value="1"/>
</dbReference>
<dbReference type="InterPro" id="IPR003593">
    <property type="entry name" value="AAA+_ATPase"/>
</dbReference>
<dbReference type="InterPro" id="IPR022941">
    <property type="entry name" value="SRP54"/>
</dbReference>
<evidence type="ECO:0000256" key="4">
    <source>
        <dbReference type="ARBA" id="ARBA00022801"/>
    </source>
</evidence>
<dbReference type="GO" id="GO:0005525">
    <property type="term" value="F:GTP binding"/>
    <property type="evidence" value="ECO:0007669"/>
    <property type="project" value="UniProtKB-UniRule"/>
</dbReference>
<dbReference type="SUPFAM" id="SSF47446">
    <property type="entry name" value="Signal peptide-binding domain"/>
    <property type="match status" value="1"/>
</dbReference>
<feature type="domain" description="AAA+ ATPase" evidence="11">
    <location>
        <begin position="98"/>
        <end position="301"/>
    </location>
</feature>
<keyword evidence="4 10" id="KW-0378">Hydrolase</keyword>
<dbReference type="Gene3D" id="3.40.50.300">
    <property type="entry name" value="P-loop containing nucleotide triphosphate hydrolases"/>
    <property type="match status" value="1"/>
</dbReference>
<evidence type="ECO:0000256" key="2">
    <source>
        <dbReference type="ARBA" id="ARBA00022490"/>
    </source>
</evidence>
<evidence type="ECO:0000256" key="10">
    <source>
        <dbReference type="HAMAP-Rule" id="MF_00306"/>
    </source>
</evidence>
<evidence type="ECO:0000256" key="3">
    <source>
        <dbReference type="ARBA" id="ARBA00022741"/>
    </source>
</evidence>
<name>I0A296_FERFK</name>
<evidence type="ECO:0000256" key="1">
    <source>
        <dbReference type="ARBA" id="ARBA00005450"/>
    </source>
</evidence>
<evidence type="ECO:0000259" key="12">
    <source>
        <dbReference type="SMART" id="SM00962"/>
    </source>
</evidence>
<dbReference type="InterPro" id="IPR036891">
    <property type="entry name" value="Signal_recog_part_SRP54_M_sf"/>
</dbReference>
<evidence type="ECO:0000259" key="13">
    <source>
        <dbReference type="SMART" id="SM00963"/>
    </source>
</evidence>
<comment type="function">
    <text evidence="10">Involved in targeting and insertion of nascent membrane proteins into the cytoplasmic membrane. Binds to the hydrophobic signal sequence of the ribosome-nascent chain (RNC) as it emerges from the ribosomes. The SRP-RNC complex is then targeted to the cytoplasmic membrane where it interacts with the SRP receptor FtsY.</text>
</comment>
<evidence type="ECO:0000256" key="9">
    <source>
        <dbReference type="ARBA" id="ARBA00064051"/>
    </source>
</evidence>
<comment type="similarity">
    <text evidence="1 10">Belongs to the GTP-binding SRP family. SRP54 subfamily.</text>
</comment>
<dbReference type="InterPro" id="IPR042101">
    <property type="entry name" value="SRP54_N_sf"/>
</dbReference>
<dbReference type="PANTHER" id="PTHR11564">
    <property type="entry name" value="SIGNAL RECOGNITION PARTICLE 54K PROTEIN SRP54"/>
    <property type="match status" value="1"/>
</dbReference>
<dbReference type="SMART" id="SM00382">
    <property type="entry name" value="AAA"/>
    <property type="match status" value="1"/>
</dbReference>
<evidence type="ECO:0000313" key="15">
    <source>
        <dbReference type="Proteomes" id="UP000007391"/>
    </source>
</evidence>
<dbReference type="SMART" id="SM00963">
    <property type="entry name" value="SRP54_N"/>
    <property type="match status" value="1"/>
</dbReference>
<proteinExistence type="inferred from homology"/>
<dbReference type="Pfam" id="PF02881">
    <property type="entry name" value="SRP54_N"/>
    <property type="match status" value="1"/>
</dbReference>
<evidence type="ECO:0000256" key="7">
    <source>
        <dbReference type="ARBA" id="ARBA00023135"/>
    </source>
</evidence>
<comment type="subunit">
    <text evidence="9 10">Part of the signal recognition particle protein translocation system, which is composed of SRP and FtsY. Archaeal SRP consists of a 7S RNA molecule of 300 nucleotides and two protein subunits: SRP54 and SRP19.</text>
</comment>
<evidence type="ECO:0000259" key="11">
    <source>
        <dbReference type="SMART" id="SM00382"/>
    </source>
</evidence>
<dbReference type="InterPro" id="IPR004125">
    <property type="entry name" value="Signal_recog_particle_SRP54_M"/>
</dbReference>
<dbReference type="SUPFAM" id="SSF47364">
    <property type="entry name" value="Domain of the SRP/SRP receptor G-proteins"/>
    <property type="match status" value="1"/>
</dbReference>
<dbReference type="SUPFAM" id="SSF52540">
    <property type="entry name" value="P-loop containing nucleoside triphosphate hydrolases"/>
    <property type="match status" value="1"/>
</dbReference>
<dbReference type="AlphaFoldDB" id="I0A296"/>
<evidence type="ECO:0000256" key="5">
    <source>
        <dbReference type="ARBA" id="ARBA00022884"/>
    </source>
</evidence>
<comment type="subcellular location">
    <subcellularLocation>
        <location evidence="10">Cytoplasm</location>
    </subcellularLocation>
    <text evidence="10">The SRP-RNC complex is targeted to the cytoplasmic membrane.</text>
</comment>
<feature type="binding site" evidence="10">
    <location>
        <begin position="106"/>
        <end position="113"/>
    </location>
    <ligand>
        <name>GTP</name>
        <dbReference type="ChEBI" id="CHEBI:37565"/>
    </ligand>
</feature>
<keyword evidence="3 10" id="KW-0547">Nucleotide-binding</keyword>
<reference evidence="14 15" key="2">
    <citation type="journal article" date="2014" name="Extremophiles">
        <title>Analysis of the complete genome of Fervidococcus fontis confirms the distinct phylogenetic position of the order Fervidicoccales and suggests its environmental function.</title>
        <authorList>
            <person name="Lebedinsky A.V."/>
            <person name="Mardanov A.V."/>
            <person name="Kublanov I.V."/>
            <person name="Gumerov V.M."/>
            <person name="Beletsky A.V."/>
            <person name="Perevalova A.A."/>
            <person name="Bidzhieva S.Kh."/>
            <person name="Bonch-Osmolovskaya E.A."/>
            <person name="Skryabin K.G."/>
            <person name="Ravin N.V."/>
        </authorList>
    </citation>
    <scope>NUCLEOTIDE SEQUENCE [LARGE SCALE GENOMIC DNA]</scope>
    <source>
        <strain evidence="15">DSM 19380 / VKM B-2539 / Kam940</strain>
    </source>
</reference>
<dbReference type="STRING" id="1163730.FFONT_1115"/>
<dbReference type="eggNOG" id="arCOG01228">
    <property type="taxonomic scope" value="Archaea"/>
</dbReference>
<dbReference type="SMART" id="SM00962">
    <property type="entry name" value="SRP54"/>
    <property type="match status" value="1"/>
</dbReference>
<keyword evidence="7 10" id="KW-0733">Signal recognition particle</keyword>
<keyword evidence="2 10" id="KW-0963">Cytoplasm</keyword>
<feature type="domain" description="Signal recognition particle SRP54 helical bundle" evidence="13">
    <location>
        <begin position="1"/>
        <end position="85"/>
    </location>
</feature>
<comment type="domain">
    <text evidence="10">Composed of three domains: the N-terminal N domain, which is responsible for interactions with the ribosome, the central G domain, which binds GTP, and the C-terminal M domain, which binds the RNA and the signal sequence of the RNC.</text>
</comment>
<dbReference type="GO" id="GO:0006614">
    <property type="term" value="P:SRP-dependent cotranslational protein targeting to membrane"/>
    <property type="evidence" value="ECO:0007669"/>
    <property type="project" value="InterPro"/>
</dbReference>
<evidence type="ECO:0000256" key="8">
    <source>
        <dbReference type="ARBA" id="ARBA00023274"/>
    </source>
</evidence>
<protein>
    <recommendedName>
        <fullName evidence="10">Signal recognition particle 54 kDa protein</fullName>
        <shortName evidence="10">SRP54</shortName>
        <ecNumber evidence="10">3.6.5.4</ecNumber>
    </recommendedName>
</protein>
<keyword evidence="8 10" id="KW-0687">Ribonucleoprotein</keyword>
<dbReference type="Pfam" id="PF00448">
    <property type="entry name" value="SRP54"/>
    <property type="match status" value="1"/>
</dbReference>
<dbReference type="KEGG" id="ffo:FFONT_1115"/>
<dbReference type="HOGENOM" id="CLU_009301_6_0_2"/>
<keyword evidence="6 10" id="KW-0342">GTP-binding</keyword>
<feature type="binding site" evidence="10">
    <location>
        <begin position="248"/>
        <end position="251"/>
    </location>
    <ligand>
        <name>GTP</name>
        <dbReference type="ChEBI" id="CHEBI:37565"/>
    </ligand>
</feature>
<dbReference type="EC" id="3.6.5.4" evidence="10"/>
<dbReference type="CDD" id="cd17875">
    <property type="entry name" value="SRP54_G"/>
    <property type="match status" value="1"/>
</dbReference>
<dbReference type="GO" id="GO:0003924">
    <property type="term" value="F:GTPase activity"/>
    <property type="evidence" value="ECO:0007669"/>
    <property type="project" value="UniProtKB-UniRule"/>
</dbReference>
<dbReference type="InParanoid" id="I0A296"/>
<dbReference type="OrthoDB" id="52849at2157"/>
<dbReference type="FunCoup" id="I0A296">
    <property type="interactions" value="189"/>
</dbReference>
<accession>I0A296</accession>
<dbReference type="InterPro" id="IPR013822">
    <property type="entry name" value="Signal_recog_particl_SRP54_hlx"/>
</dbReference>
<feature type="binding site" evidence="10">
    <location>
        <begin position="188"/>
        <end position="192"/>
    </location>
    <ligand>
        <name>GTP</name>
        <dbReference type="ChEBI" id="CHEBI:37565"/>
    </ligand>
</feature>
<dbReference type="InterPro" id="IPR036225">
    <property type="entry name" value="SRP/SRP_N"/>
</dbReference>
<keyword evidence="15" id="KW-1185">Reference proteome</keyword>
<dbReference type="Pfam" id="PF02978">
    <property type="entry name" value="SRP_SPB"/>
    <property type="match status" value="1"/>
</dbReference>
<dbReference type="EMBL" id="CP003423">
    <property type="protein sequence ID" value="AFH43103.1"/>
    <property type="molecule type" value="Genomic_DNA"/>
</dbReference>
<sequence>MSNIFSGIKEAIKKFLSSTSPYEQSVEEFIRELQRILIKSDVNVKVVFEFTSKIRKRALEEKPPQGVSRRDWFIKIVYEELISLLGGEEELNVLPKKKPYVIMLVGVQGSGKTTTAAKLAWYYKNRGYRVGLIAADTFRAGAYEQLKQLAEKVGVEFWGDKGLNDPAEISRKGLEYHLSKKAEIIIIDTAGRHGYGEESKLIDEMKAIADAVKPDEVILVLDASIGQKAYDLAKKFHEATPIGSIIITKLDGTAKGGGAISAIAATGAKVKFVGTGEKVDEIEPFRPKNFASRILGMGDIEAILERVYSTMSQNELEEMADSLMSGNLNMKLIYKQIKQIRSMGPIGKILRMIPGLSMSLPEDEGALKVSEKKMDMWLNIINSMTYEEMEKPELLEREKSRIRRIAIGAGVAQEDVRELLNYYNYIKKLLKQLKRRKSLLKKFGGADEFLEEE</sequence>